<evidence type="ECO:0000256" key="1">
    <source>
        <dbReference type="SAM" id="SignalP"/>
    </source>
</evidence>
<evidence type="ECO:0000313" key="3">
    <source>
        <dbReference type="Proteomes" id="UP000464954"/>
    </source>
</evidence>
<proteinExistence type="predicted"/>
<dbReference type="Proteomes" id="UP000464954">
    <property type="component" value="Chromosome"/>
</dbReference>
<keyword evidence="3" id="KW-1185">Reference proteome</keyword>
<sequence>MKRFVLSTLLLLTALSAKAAQSATNVWVDTFTLEITKIAQPAVSTNDITIDVAEGGTATADLTLTNSGNVSVSYSLTFEGASSASYSVITQTQSRASFLPAEHAPETVLTNWSGNSSEAEDISFDMTVFGNSYTGFSVNANGSVTLINSAGDTATVSPFETTAFDPKTVRFKKTESRLIIAWGVNPDELNSGMFQVWLNTDNTIRFLYEKTSFGIGTISLLDSEGHSQTVNHTPGLLSYESLLLTPQAWFTAIPTSGTVSGSKQSTVTFAANAENLAPASYDITAHVLWSNGDSNEVSVTVNVDAETLKLTLPPDVTFYGMAGLITRTNVTVSNTGNAPLTYSIIYPDLQAASYSADQVDYANKWISGGSTVLSGELGIDSFELEFPFTFFGTTYSSLIINENGSLSLGGSASIKVLNGDLEFDDDASVSIYNNAAGTWSAITWKNMSPNGSLENYTFQAVLNRDGTIRCSYKHLEENWMNGVIQVTDGVTSVSGTLTNETTVVTETVVDSIDIIGTNYFGSGDARIVDSYIYATNYTTTTTYTNEINNQAVLFTPGKRQVITASPLTGTLVSGASKMITLTGDARSLDAGGSSDVSVNTTLSFTYSGSTDDLDVTFVATNSADSAYPALSANAVADMWGTSDEPNIWTEQDETGSARTVYWPEPEDSLSRVYYVLYTPSLVEEFYQIAVVTNECVFVDEDSERISNPQGYYKVDVE</sequence>
<dbReference type="RefSeq" id="WP_160629908.1">
    <property type="nucleotide sequence ID" value="NZ_CP047593.1"/>
</dbReference>
<feature type="chain" id="PRO_5027039140" evidence="1">
    <location>
        <begin position="20"/>
        <end position="717"/>
    </location>
</feature>
<protein>
    <submittedName>
        <fullName evidence="2">Uncharacterized protein</fullName>
    </submittedName>
</protein>
<organism evidence="2 3">
    <name type="scientific">Tichowtungia aerotolerans</name>
    <dbReference type="NCBI Taxonomy" id="2697043"/>
    <lineage>
        <taxon>Bacteria</taxon>
        <taxon>Pseudomonadati</taxon>
        <taxon>Kiritimatiellota</taxon>
        <taxon>Tichowtungiia</taxon>
        <taxon>Tichowtungiales</taxon>
        <taxon>Tichowtungiaceae</taxon>
        <taxon>Tichowtungia</taxon>
    </lineage>
</organism>
<dbReference type="KEGG" id="taer:GT409_15240"/>
<dbReference type="AlphaFoldDB" id="A0A6P1MGM8"/>
<feature type="signal peptide" evidence="1">
    <location>
        <begin position="1"/>
        <end position="19"/>
    </location>
</feature>
<accession>A0A6P1MGM8</accession>
<dbReference type="EMBL" id="CP047593">
    <property type="protein sequence ID" value="QHI70736.1"/>
    <property type="molecule type" value="Genomic_DNA"/>
</dbReference>
<reference evidence="2 3" key="1">
    <citation type="submission" date="2020-01" db="EMBL/GenBank/DDBJ databases">
        <title>Ponticoccus aerotolerans gen. nov., sp. nov., an anaerobic bacterium and proposal of Ponticoccusceae fam. nov., Ponticoccusles ord. nov. and Ponticoccuse classis nov. in the phylum Kiritimatiellaeota.</title>
        <authorList>
            <person name="Zhou L.Y."/>
            <person name="Du Z.J."/>
        </authorList>
    </citation>
    <scope>NUCLEOTIDE SEQUENCE [LARGE SCALE GENOMIC DNA]</scope>
    <source>
        <strain evidence="2 3">S-5007</strain>
    </source>
</reference>
<gene>
    <name evidence="2" type="ORF">GT409_15240</name>
</gene>
<name>A0A6P1MGM8_9BACT</name>
<evidence type="ECO:0000313" key="2">
    <source>
        <dbReference type="EMBL" id="QHI70736.1"/>
    </source>
</evidence>
<keyword evidence="1" id="KW-0732">Signal</keyword>